<evidence type="ECO:0000313" key="3">
    <source>
        <dbReference type="Proteomes" id="UP000661112"/>
    </source>
</evidence>
<dbReference type="SUPFAM" id="SSF46689">
    <property type="entry name" value="Homeodomain-like"/>
    <property type="match status" value="1"/>
</dbReference>
<dbReference type="RefSeq" id="WP_190478968.1">
    <property type="nucleotide sequence ID" value="NZ_JACJSG010000060.1"/>
</dbReference>
<protein>
    <submittedName>
        <fullName evidence="2">IS630 family transposase</fullName>
    </submittedName>
</protein>
<evidence type="ECO:0000259" key="1">
    <source>
        <dbReference type="Pfam" id="PF13358"/>
    </source>
</evidence>
<reference evidence="2 3" key="1">
    <citation type="journal article" date="2020" name="ISME J.">
        <title>Comparative genomics reveals insights into cyanobacterial evolution and habitat adaptation.</title>
        <authorList>
            <person name="Chen M.Y."/>
            <person name="Teng W.K."/>
            <person name="Zhao L."/>
            <person name="Hu C.X."/>
            <person name="Zhou Y.K."/>
            <person name="Han B.P."/>
            <person name="Song L.R."/>
            <person name="Shu W.S."/>
        </authorList>
    </citation>
    <scope>NUCLEOTIDE SEQUENCE [LARGE SCALE GENOMIC DNA]</scope>
    <source>
        <strain evidence="2 3">FACHB-119</strain>
    </source>
</reference>
<dbReference type="InterPro" id="IPR038717">
    <property type="entry name" value="Tc1-like_DDE_dom"/>
</dbReference>
<dbReference type="InterPro" id="IPR009057">
    <property type="entry name" value="Homeodomain-like_sf"/>
</dbReference>
<evidence type="ECO:0000313" key="2">
    <source>
        <dbReference type="EMBL" id="MBD2504808.1"/>
    </source>
</evidence>
<dbReference type="Pfam" id="PF13358">
    <property type="entry name" value="DDE_3"/>
    <property type="match status" value="1"/>
</dbReference>
<feature type="domain" description="Tc1-like transposase DDE" evidence="1">
    <location>
        <begin position="192"/>
        <end position="343"/>
    </location>
</feature>
<proteinExistence type="predicted"/>
<name>A0ABR8DE81_9NOST</name>
<comment type="caution">
    <text evidence="2">The sequence shown here is derived from an EMBL/GenBank/DDBJ whole genome shotgun (WGS) entry which is preliminary data.</text>
</comment>
<dbReference type="InterPro" id="IPR047655">
    <property type="entry name" value="Transpos_IS630-like"/>
</dbReference>
<sequence>MGRGRSDKVLLNTEQRQRLEAISRNGYAPAKKILHAQVLLMCDEGEGATKKWTDEQISSVLNLHRNTVGRIRKRFLAQGEQPALNRSQRKSAPVRAKIDGHTEAQIIALCCSQPPAGQAHWSLRLLTKEIYKRNIITEISRETVKKSLKKNELRPWKTQRFCIPERDLARFVAQMEVVLDLYSQPHSESAPLICMDEAAMQLTGQVFEPIPLAPGQDAKQDYHYTRPGVQALFMFLDPHRGWRRVSNRDHRTRVDWAEEVRQLLDEDYPQAEKVKLLCDNLNTHNIASLYEALSAPVAHRLARKLEIYYTPRHGSWLNVAEIELSVLSQQCLDRRISSAQELKSELAAWQGDRNSNASKVTWHFTTDDARVKLKHLYPIFEPQETDDSNALF</sequence>
<dbReference type="NCBIfam" id="NF033545">
    <property type="entry name" value="transpos_IS630"/>
    <property type="match status" value="1"/>
</dbReference>
<accession>A0ABR8DE81</accession>
<dbReference type="Pfam" id="PF13565">
    <property type="entry name" value="HTH_32"/>
    <property type="match status" value="1"/>
</dbReference>
<organism evidence="2 3">
    <name type="scientific">Anabaena azotica FACHB-119</name>
    <dbReference type="NCBI Taxonomy" id="947527"/>
    <lineage>
        <taxon>Bacteria</taxon>
        <taxon>Bacillati</taxon>
        <taxon>Cyanobacteriota</taxon>
        <taxon>Cyanophyceae</taxon>
        <taxon>Nostocales</taxon>
        <taxon>Nostocaceae</taxon>
        <taxon>Anabaena</taxon>
        <taxon>Anabaena azotica</taxon>
    </lineage>
</organism>
<dbReference type="EMBL" id="JACJSG010000060">
    <property type="protein sequence ID" value="MBD2504808.1"/>
    <property type="molecule type" value="Genomic_DNA"/>
</dbReference>
<gene>
    <name evidence="2" type="ORF">H6G83_30110</name>
</gene>
<keyword evidence="3" id="KW-1185">Reference proteome</keyword>
<dbReference type="Proteomes" id="UP000661112">
    <property type="component" value="Unassembled WGS sequence"/>
</dbReference>